<keyword evidence="2" id="KW-1185">Reference proteome</keyword>
<reference evidence="1 2" key="1">
    <citation type="submission" date="2019-10" db="EMBL/GenBank/DDBJ databases">
        <title>Genomic and transcriptomic insights into the perfect genentic adaptation of a filamentous nitrogen-fixing cyanobacterium to rice fields.</title>
        <authorList>
            <person name="Chen Z."/>
        </authorList>
    </citation>
    <scope>NUCLEOTIDE SEQUENCE [LARGE SCALE GENOMIC DNA]</scope>
    <source>
        <strain evidence="1">CCNUC1</strain>
    </source>
</reference>
<dbReference type="KEGG" id="nsh:GXM_03637"/>
<gene>
    <name evidence="1" type="ORF">GXM_03637</name>
</gene>
<dbReference type="EMBL" id="CP045226">
    <property type="protein sequence ID" value="QFS46157.1"/>
    <property type="molecule type" value="Genomic_DNA"/>
</dbReference>
<organism evidence="1 2">
    <name type="scientific">Nostoc sphaeroides CCNUC1</name>
    <dbReference type="NCBI Taxonomy" id="2653204"/>
    <lineage>
        <taxon>Bacteria</taxon>
        <taxon>Bacillati</taxon>
        <taxon>Cyanobacteriota</taxon>
        <taxon>Cyanophyceae</taxon>
        <taxon>Nostocales</taxon>
        <taxon>Nostocaceae</taxon>
        <taxon>Nostoc</taxon>
    </lineage>
</organism>
<name>A0A5P8W0D9_9NOSO</name>
<evidence type="ECO:0000313" key="2">
    <source>
        <dbReference type="Proteomes" id="UP000326678"/>
    </source>
</evidence>
<dbReference type="Proteomes" id="UP000326678">
    <property type="component" value="Chromosome Gxm1"/>
</dbReference>
<sequence length="40" mass="4717">MTVENQSGKTKLTKFCENSYLTQQQFTFSSLILHLNQFFN</sequence>
<dbReference type="AlphaFoldDB" id="A0A5P8W0D9"/>
<protein>
    <submittedName>
        <fullName evidence="1">Uncharacterized protein</fullName>
    </submittedName>
</protein>
<proteinExistence type="predicted"/>
<evidence type="ECO:0000313" key="1">
    <source>
        <dbReference type="EMBL" id="QFS46157.1"/>
    </source>
</evidence>
<accession>A0A5P8W0D9</accession>